<evidence type="ECO:0000256" key="3">
    <source>
        <dbReference type="ARBA" id="ARBA00022603"/>
    </source>
</evidence>
<dbReference type="Pfam" id="PF00590">
    <property type="entry name" value="TP_methylase"/>
    <property type="match status" value="1"/>
</dbReference>
<evidence type="ECO:0000256" key="1">
    <source>
        <dbReference type="ARBA" id="ARBA00022490"/>
    </source>
</evidence>
<dbReference type="Gene3D" id="3.30.950.10">
    <property type="entry name" value="Methyltransferase, Cobalt-precorrin-4 Transmethylase, Domain 2"/>
    <property type="match status" value="1"/>
</dbReference>
<keyword evidence="5" id="KW-0949">S-adenosyl-L-methionine</keyword>
<name>A0AAQ0EKN6_9CHLA</name>
<dbReference type="RefSeq" id="WP_080121965.1">
    <property type="nucleotide sequence ID" value="NZ_CP063062.1"/>
</dbReference>
<dbReference type="GO" id="GO:0032259">
    <property type="term" value="P:methylation"/>
    <property type="evidence" value="ECO:0007669"/>
    <property type="project" value="UniProtKB-KW"/>
</dbReference>
<protein>
    <submittedName>
        <fullName evidence="7">SAM-dependent methyltransferase</fullName>
    </submittedName>
</protein>
<evidence type="ECO:0000256" key="4">
    <source>
        <dbReference type="ARBA" id="ARBA00022679"/>
    </source>
</evidence>
<dbReference type="InterPro" id="IPR035996">
    <property type="entry name" value="4pyrrol_Methylase_sf"/>
</dbReference>
<dbReference type="Proteomes" id="UP000825134">
    <property type="component" value="Chromosome"/>
</dbReference>
<sequence length="237" mass="26261">MTLYLLPNTLGSKRVEDLPASVGDIVRNTIQGLIVESMRGGRLFLSLCKLEEPHKFPLAVMSKSDTSVMACDFYLEPIIKKQESWGVISDAGLPCIADPGAKLVRRARSLGITIQAVSGPCSITQALMLSGLPGQNFTFHGYLPQNPKERARYVRGCSGKAHTHICIETPYRNQYTFEALLDQLPSHGELCVAVDLMGEQEYVSTRSVASWNQAADREEVRERLKKVPAIFLFITSF</sequence>
<accession>A0AAQ0EKN6</accession>
<dbReference type="InterPro" id="IPR008189">
    <property type="entry name" value="rRNA_ssu_MeTfrase_I"/>
</dbReference>
<evidence type="ECO:0000259" key="6">
    <source>
        <dbReference type="Pfam" id="PF00590"/>
    </source>
</evidence>
<dbReference type="InterPro" id="IPR014777">
    <property type="entry name" value="4pyrrole_Mease_sub1"/>
</dbReference>
<dbReference type="GO" id="GO:0006364">
    <property type="term" value="P:rRNA processing"/>
    <property type="evidence" value="ECO:0007669"/>
    <property type="project" value="UniProtKB-KW"/>
</dbReference>
<evidence type="ECO:0000313" key="7">
    <source>
        <dbReference type="EMBL" id="QYC74052.1"/>
    </source>
</evidence>
<dbReference type="GO" id="GO:0008168">
    <property type="term" value="F:methyltransferase activity"/>
    <property type="evidence" value="ECO:0007669"/>
    <property type="project" value="UniProtKB-KW"/>
</dbReference>
<evidence type="ECO:0000256" key="5">
    <source>
        <dbReference type="ARBA" id="ARBA00022691"/>
    </source>
</evidence>
<dbReference type="PANTHER" id="PTHR46111:SF2">
    <property type="entry name" value="SAM-DEPENDENT METHYLTRANSFERASE"/>
    <property type="match status" value="1"/>
</dbReference>
<dbReference type="SUPFAM" id="SSF53790">
    <property type="entry name" value="Tetrapyrrole methylase"/>
    <property type="match status" value="1"/>
</dbReference>
<dbReference type="AlphaFoldDB" id="A0AAQ0EKN6"/>
<keyword evidence="4" id="KW-0808">Transferase</keyword>
<dbReference type="PIRSF" id="PIRSF005917">
    <property type="entry name" value="MTase_YraL"/>
    <property type="match status" value="1"/>
</dbReference>
<dbReference type="CDD" id="cd11649">
    <property type="entry name" value="RsmI_like"/>
    <property type="match status" value="1"/>
</dbReference>
<gene>
    <name evidence="7" type="ORF">INQ84_02870</name>
</gene>
<dbReference type="Gene3D" id="3.40.1010.10">
    <property type="entry name" value="Cobalt-precorrin-4 Transmethylase, Domain 1"/>
    <property type="match status" value="1"/>
</dbReference>
<dbReference type="InterPro" id="IPR000878">
    <property type="entry name" value="4pyrrol_Mease"/>
</dbReference>
<organism evidence="7 8">
    <name type="scientific">Chlamydia suis</name>
    <dbReference type="NCBI Taxonomy" id="83559"/>
    <lineage>
        <taxon>Bacteria</taxon>
        <taxon>Pseudomonadati</taxon>
        <taxon>Chlamydiota</taxon>
        <taxon>Chlamydiia</taxon>
        <taxon>Chlamydiales</taxon>
        <taxon>Chlamydiaceae</taxon>
        <taxon>Chlamydia/Chlamydophila group</taxon>
        <taxon>Chlamydia</taxon>
    </lineage>
</organism>
<keyword evidence="1" id="KW-0963">Cytoplasm</keyword>
<dbReference type="EMBL" id="CP063185">
    <property type="protein sequence ID" value="QYC74052.1"/>
    <property type="molecule type" value="Genomic_DNA"/>
</dbReference>
<proteinExistence type="predicted"/>
<dbReference type="InterPro" id="IPR014776">
    <property type="entry name" value="4pyrrole_Mease_sub2"/>
</dbReference>
<keyword evidence="2" id="KW-0698">rRNA processing</keyword>
<evidence type="ECO:0000313" key="8">
    <source>
        <dbReference type="Proteomes" id="UP000825134"/>
    </source>
</evidence>
<feature type="domain" description="Tetrapyrrole methylase" evidence="6">
    <location>
        <begin position="89"/>
        <end position="192"/>
    </location>
</feature>
<keyword evidence="3 7" id="KW-0489">Methyltransferase</keyword>
<evidence type="ECO:0000256" key="2">
    <source>
        <dbReference type="ARBA" id="ARBA00022552"/>
    </source>
</evidence>
<dbReference type="PANTHER" id="PTHR46111">
    <property type="entry name" value="RIBOSOMAL RNA SMALL SUBUNIT METHYLTRANSFERASE I"/>
    <property type="match status" value="1"/>
</dbReference>
<reference evidence="7" key="1">
    <citation type="journal article" date="2021" name="Front. Microbiol.">
        <title>Generation of Tetracycline and Rifamycin Resistant Chlamydia Suis Recombinants.</title>
        <authorList>
            <person name="Marti H."/>
            <person name="Bommana S."/>
            <person name="Read T.D."/>
            <person name="Pesch T."/>
            <person name="Prahauser B."/>
            <person name="Dean D."/>
            <person name="Borel N."/>
        </authorList>
    </citation>
    <scope>NUCLEOTIDE SEQUENCE</scope>
    <source>
        <strain evidence="7">208.1</strain>
    </source>
</reference>